<dbReference type="Gramene" id="OPUNC08G13210.1">
    <property type="protein sequence ID" value="OPUNC08G13210.1"/>
    <property type="gene ID" value="OPUNC08G13210"/>
</dbReference>
<dbReference type="eggNOG" id="ENOG502QQTE">
    <property type="taxonomic scope" value="Eukaryota"/>
</dbReference>
<keyword evidence="2" id="KW-0732">Signal</keyword>
<dbReference type="Gene3D" id="2.120.10.30">
    <property type="entry name" value="TolB, C-terminal domain"/>
    <property type="match status" value="1"/>
</dbReference>
<keyword evidence="1" id="KW-1133">Transmembrane helix</keyword>
<evidence type="ECO:0000313" key="3">
    <source>
        <dbReference type="EnsemblPlants" id="OPUNC08G13210.1"/>
    </source>
</evidence>
<feature type="transmembrane region" description="Helical" evidence="1">
    <location>
        <begin position="212"/>
        <end position="235"/>
    </location>
</feature>
<name>A0A0E0LUY0_ORYPU</name>
<dbReference type="Proteomes" id="UP000026962">
    <property type="component" value="Chromosome 8"/>
</dbReference>
<sequence>MASPPPPLVLLTLSFSLLLAVPIHLASAGLVLDDGYTVTTAADLNPVPAAPHPYALLPRPRAGDLVLLDSAGSALYTLPLPISGGTVPRSLAGGGRAGFADGDPHDAAFDRPRSFAVDDADNVYVADRIHGAVRKIAPSGFTTTIAGGRSKGPGRKDGPAQNASFSQDFELVYVPKMCALLVTDRGNRLIRQINLKREYCARETQPGLGTTLVSIIAVLCALLGSVIGFSVRHFYPVHEVSINHFFRRMQMQHKRIQRMAALISFSDIKSVAANSMFHALLLKLVRVSVGYLSVVFPSVRSKHRVPVKPCPSPVKPCPSLLDLDYPVSTSTGPDNKADASTELVGNFIGFDGDTSSEEDNVPASDDKEPAGELVALLDGPELTSKKIDDMIEANLSGFSGQENNHSSAVKCSGISRRRLHGESNVLGA</sequence>
<dbReference type="PANTHER" id="PTHR13833">
    <property type="match status" value="1"/>
</dbReference>
<dbReference type="InterPro" id="IPR011042">
    <property type="entry name" value="6-blade_b-propeller_TolB-like"/>
</dbReference>
<reference evidence="3" key="2">
    <citation type="submission" date="2018-05" db="EMBL/GenBank/DDBJ databases">
        <title>OpunRS2 (Oryza punctata Reference Sequence Version 2).</title>
        <authorList>
            <person name="Zhang J."/>
            <person name="Kudrna D."/>
            <person name="Lee S."/>
            <person name="Talag J."/>
            <person name="Welchert J."/>
            <person name="Wing R.A."/>
        </authorList>
    </citation>
    <scope>NUCLEOTIDE SEQUENCE [LARGE SCALE GENOMIC DNA]</scope>
</reference>
<proteinExistence type="predicted"/>
<evidence type="ECO:0000313" key="4">
    <source>
        <dbReference type="Proteomes" id="UP000026962"/>
    </source>
</evidence>
<dbReference type="EnsemblPlants" id="OPUNC08G13210.2">
    <property type="protein sequence ID" value="OPUNC08G13210.2"/>
    <property type="gene ID" value="OPUNC08G13210"/>
</dbReference>
<dbReference type="SUPFAM" id="SSF101898">
    <property type="entry name" value="NHL repeat"/>
    <property type="match status" value="1"/>
</dbReference>
<dbReference type="PANTHER" id="PTHR13833:SF71">
    <property type="entry name" value="NHL DOMAIN-CONTAINING PROTEIN"/>
    <property type="match status" value="1"/>
</dbReference>
<keyword evidence="4" id="KW-1185">Reference proteome</keyword>
<organism evidence="3">
    <name type="scientific">Oryza punctata</name>
    <name type="common">Red rice</name>
    <dbReference type="NCBI Taxonomy" id="4537"/>
    <lineage>
        <taxon>Eukaryota</taxon>
        <taxon>Viridiplantae</taxon>
        <taxon>Streptophyta</taxon>
        <taxon>Embryophyta</taxon>
        <taxon>Tracheophyta</taxon>
        <taxon>Spermatophyta</taxon>
        <taxon>Magnoliopsida</taxon>
        <taxon>Liliopsida</taxon>
        <taxon>Poales</taxon>
        <taxon>Poaceae</taxon>
        <taxon>BOP clade</taxon>
        <taxon>Oryzoideae</taxon>
        <taxon>Oryzeae</taxon>
        <taxon>Oryzinae</taxon>
        <taxon>Oryza</taxon>
    </lineage>
</organism>
<dbReference type="Gramene" id="OPUNC08G13210.2">
    <property type="protein sequence ID" value="OPUNC08G13210.2"/>
    <property type="gene ID" value="OPUNC08G13210"/>
</dbReference>
<keyword evidence="1" id="KW-0812">Transmembrane</keyword>
<dbReference type="AlphaFoldDB" id="A0A0E0LUY0"/>
<evidence type="ECO:0000256" key="2">
    <source>
        <dbReference type="SAM" id="SignalP"/>
    </source>
</evidence>
<feature type="chain" id="PRO_5007399043" evidence="2">
    <location>
        <begin position="29"/>
        <end position="428"/>
    </location>
</feature>
<keyword evidence="1" id="KW-0472">Membrane</keyword>
<dbReference type="EnsemblPlants" id="OPUNC08G13210.1">
    <property type="protein sequence ID" value="OPUNC08G13210.1"/>
    <property type="gene ID" value="OPUNC08G13210"/>
</dbReference>
<dbReference type="HOGENOM" id="CLU_054467_0_0_1"/>
<accession>A0A0E0LUY0</accession>
<reference evidence="3" key="1">
    <citation type="submission" date="2015-04" db="UniProtKB">
        <authorList>
            <consortium name="EnsemblPlants"/>
        </authorList>
    </citation>
    <scope>IDENTIFICATION</scope>
</reference>
<evidence type="ECO:0000256" key="1">
    <source>
        <dbReference type="SAM" id="Phobius"/>
    </source>
</evidence>
<feature type="signal peptide" evidence="2">
    <location>
        <begin position="1"/>
        <end position="28"/>
    </location>
</feature>
<dbReference type="OMA" id="MFRINTV"/>
<protein>
    <submittedName>
        <fullName evidence="3">Uncharacterized protein</fullName>
    </submittedName>
</protein>